<reference evidence="1" key="1">
    <citation type="submission" date="2020-05" db="EMBL/GenBank/DDBJ databases">
        <authorList>
            <person name="Chiriac C."/>
            <person name="Salcher M."/>
            <person name="Ghai R."/>
            <person name="Kavagutti S V."/>
        </authorList>
    </citation>
    <scope>NUCLEOTIDE SEQUENCE</scope>
</reference>
<evidence type="ECO:0000313" key="1">
    <source>
        <dbReference type="EMBL" id="CAB4581887.1"/>
    </source>
</evidence>
<gene>
    <name evidence="1" type="ORF">UFOPK1726_00986</name>
</gene>
<name>A0A6J6F0S7_9ZZZZ</name>
<organism evidence="1">
    <name type="scientific">freshwater metagenome</name>
    <dbReference type="NCBI Taxonomy" id="449393"/>
    <lineage>
        <taxon>unclassified sequences</taxon>
        <taxon>metagenomes</taxon>
        <taxon>ecological metagenomes</taxon>
    </lineage>
</organism>
<sequence>MKFETIKFLHRGGKDWDVYTTSFYNTETNGRVATIRFHNENFHVSYLTSTTILPSLELCFAYIAGVLLKD</sequence>
<protein>
    <submittedName>
        <fullName evidence="1">Unannotated protein</fullName>
    </submittedName>
</protein>
<dbReference type="EMBL" id="CAEZTT010000125">
    <property type="protein sequence ID" value="CAB4581887.1"/>
    <property type="molecule type" value="Genomic_DNA"/>
</dbReference>
<proteinExistence type="predicted"/>
<accession>A0A6J6F0S7</accession>
<dbReference type="AlphaFoldDB" id="A0A6J6F0S7"/>